<keyword evidence="14" id="KW-1185">Reference proteome</keyword>
<dbReference type="AlphaFoldDB" id="A0A1G9D615"/>
<dbReference type="Pfam" id="PF00512">
    <property type="entry name" value="HisKA"/>
    <property type="match status" value="1"/>
</dbReference>
<feature type="domain" description="PAC" evidence="12">
    <location>
        <begin position="160"/>
        <end position="219"/>
    </location>
</feature>
<gene>
    <name evidence="13" type="ORF">SAMN05660337_0919</name>
</gene>
<dbReference type="InterPro" id="IPR004358">
    <property type="entry name" value="Sig_transdc_His_kin-like_C"/>
</dbReference>
<dbReference type="GO" id="GO:0000155">
    <property type="term" value="F:phosphorelay sensor kinase activity"/>
    <property type="evidence" value="ECO:0007669"/>
    <property type="project" value="InterPro"/>
</dbReference>
<dbReference type="Gene3D" id="1.10.287.130">
    <property type="match status" value="1"/>
</dbReference>
<dbReference type="CDD" id="cd00082">
    <property type="entry name" value="HisKA"/>
    <property type="match status" value="1"/>
</dbReference>
<keyword evidence="9" id="KW-1133">Transmembrane helix</keyword>
<keyword evidence="3" id="KW-0597">Phosphoprotein</keyword>
<feature type="domain" description="Histidine kinase" evidence="10">
    <location>
        <begin position="357"/>
        <end position="603"/>
    </location>
</feature>
<dbReference type="Gene3D" id="3.30.565.10">
    <property type="entry name" value="Histidine kinase-like ATPase, C-terminal domain"/>
    <property type="match status" value="1"/>
</dbReference>
<dbReference type="InterPro" id="IPR035965">
    <property type="entry name" value="PAS-like_dom_sf"/>
</dbReference>
<evidence type="ECO:0000259" key="12">
    <source>
        <dbReference type="PROSITE" id="PS50113"/>
    </source>
</evidence>
<dbReference type="EMBL" id="FNGA01000001">
    <property type="protein sequence ID" value="SDK59164.1"/>
    <property type="molecule type" value="Genomic_DNA"/>
</dbReference>
<dbReference type="PROSITE" id="PS50112">
    <property type="entry name" value="PAS"/>
    <property type="match status" value="2"/>
</dbReference>
<organism evidence="13 14">
    <name type="scientific">Maridesulfovibrio ferrireducens</name>
    <dbReference type="NCBI Taxonomy" id="246191"/>
    <lineage>
        <taxon>Bacteria</taxon>
        <taxon>Pseudomonadati</taxon>
        <taxon>Thermodesulfobacteriota</taxon>
        <taxon>Desulfovibrionia</taxon>
        <taxon>Desulfovibrionales</taxon>
        <taxon>Desulfovibrionaceae</taxon>
        <taxon>Maridesulfovibrio</taxon>
    </lineage>
</organism>
<dbReference type="SMART" id="SM00091">
    <property type="entry name" value="PAS"/>
    <property type="match status" value="2"/>
</dbReference>
<evidence type="ECO:0000256" key="2">
    <source>
        <dbReference type="ARBA" id="ARBA00012438"/>
    </source>
</evidence>
<sequence length="605" mass="68065">MTIRTGVTGKHLLYAFALVIFLFWIGESLFEFIWFNPEGKSFTSQLLPLHNSHEMFMRVMTSFTFLVCGFVVSRMYNNLADSESQARESENNLRITFDSIGDAVIATDVEGNIVRMNPVAETLTGWDFTQAEGSALTDVVKMINPNTKGLSDNPLEGVLRDGEVRELSNHTILISKQGKKFHIADSAAPIRRDDGEMSGAVFVFRNVTERYKNEAELRSLRNYLFNIIDSMPSVLLGVSGDGQVTLWNRAAEQATGISAEAAQDKKLLEIFPRMETEMGRIFESIRSKEISREQKKIRHSETGVCYEDVTIFPLASNGAEGAEGAVVRVDDVTELIRLEQAMIQNEKMMSVGGLAAGMAHEINNPLAAILGHTQNINNRVFGDLEKNEEIAVACDVSLHKVREYLEKRGVPRMLDGIYSSSSHAAKIVSDMIRFSRKTESNMGRHHLFELLEDTLELAANDYDLKMHYDFRKIEIVREYDNSVPSLYCEGSEIQQVFLNILKNGAQSMMEKEYRGEHPRFILRVRKEEDVAVVEIEDNGLGMDENVIKRIFEPFYSTKKVGRSSGLGLSVSYFVVTDQHNGSMEAHSLPGSWARFIIKLPLAVEV</sequence>
<dbReference type="InterPro" id="IPR003594">
    <property type="entry name" value="HATPase_dom"/>
</dbReference>
<dbReference type="SMART" id="SM00388">
    <property type="entry name" value="HisKA"/>
    <property type="match status" value="1"/>
</dbReference>
<dbReference type="InterPro" id="IPR036097">
    <property type="entry name" value="HisK_dim/P_sf"/>
</dbReference>
<dbReference type="PANTHER" id="PTHR43065:SF42">
    <property type="entry name" value="TWO-COMPONENT SENSOR PPRA"/>
    <property type="match status" value="1"/>
</dbReference>
<dbReference type="SUPFAM" id="SSF55874">
    <property type="entry name" value="ATPase domain of HSP90 chaperone/DNA topoisomerase II/histidine kinase"/>
    <property type="match status" value="1"/>
</dbReference>
<dbReference type="Pfam" id="PF02518">
    <property type="entry name" value="HATPase_c"/>
    <property type="match status" value="1"/>
</dbReference>
<dbReference type="InterPro" id="IPR013767">
    <property type="entry name" value="PAS_fold"/>
</dbReference>
<dbReference type="Pfam" id="PF00989">
    <property type="entry name" value="PAS"/>
    <property type="match status" value="2"/>
</dbReference>
<evidence type="ECO:0000313" key="13">
    <source>
        <dbReference type="EMBL" id="SDK59164.1"/>
    </source>
</evidence>
<reference evidence="14" key="1">
    <citation type="submission" date="2016-10" db="EMBL/GenBank/DDBJ databases">
        <authorList>
            <person name="Varghese N."/>
            <person name="Submissions S."/>
        </authorList>
    </citation>
    <scope>NUCLEOTIDE SEQUENCE [LARGE SCALE GENOMIC DNA]</scope>
    <source>
        <strain evidence="14">DSM 16995</strain>
    </source>
</reference>
<dbReference type="PANTHER" id="PTHR43065">
    <property type="entry name" value="SENSOR HISTIDINE KINASE"/>
    <property type="match status" value="1"/>
</dbReference>
<dbReference type="NCBIfam" id="TIGR00229">
    <property type="entry name" value="sensory_box"/>
    <property type="match status" value="2"/>
</dbReference>
<dbReference type="Gene3D" id="3.30.450.20">
    <property type="entry name" value="PAS domain"/>
    <property type="match status" value="2"/>
</dbReference>
<keyword evidence="9" id="KW-0812">Transmembrane</keyword>
<dbReference type="CDD" id="cd00130">
    <property type="entry name" value="PAS"/>
    <property type="match status" value="2"/>
</dbReference>
<keyword evidence="9" id="KW-0472">Membrane</keyword>
<dbReference type="Proteomes" id="UP000199053">
    <property type="component" value="Unassembled WGS sequence"/>
</dbReference>
<evidence type="ECO:0000256" key="9">
    <source>
        <dbReference type="SAM" id="Phobius"/>
    </source>
</evidence>
<keyword evidence="8" id="KW-0902">Two-component regulatory system</keyword>
<evidence type="ECO:0000313" key="14">
    <source>
        <dbReference type="Proteomes" id="UP000199053"/>
    </source>
</evidence>
<dbReference type="PROSITE" id="PS50113">
    <property type="entry name" value="PAC"/>
    <property type="match status" value="1"/>
</dbReference>
<evidence type="ECO:0000256" key="8">
    <source>
        <dbReference type="ARBA" id="ARBA00023012"/>
    </source>
</evidence>
<protein>
    <recommendedName>
        <fullName evidence="2">histidine kinase</fullName>
        <ecNumber evidence="2">2.7.13.3</ecNumber>
    </recommendedName>
</protein>
<evidence type="ECO:0000256" key="1">
    <source>
        <dbReference type="ARBA" id="ARBA00000085"/>
    </source>
</evidence>
<dbReference type="InterPro" id="IPR000700">
    <property type="entry name" value="PAS-assoc_C"/>
</dbReference>
<keyword evidence="4" id="KW-0808">Transferase</keyword>
<evidence type="ECO:0000259" key="11">
    <source>
        <dbReference type="PROSITE" id="PS50112"/>
    </source>
</evidence>
<feature type="transmembrane region" description="Helical" evidence="9">
    <location>
        <begin position="12"/>
        <end position="35"/>
    </location>
</feature>
<feature type="domain" description="PAS" evidence="11">
    <location>
        <begin position="220"/>
        <end position="268"/>
    </location>
</feature>
<dbReference type="SUPFAM" id="SSF47384">
    <property type="entry name" value="Homodimeric domain of signal transducing histidine kinase"/>
    <property type="match status" value="1"/>
</dbReference>
<dbReference type="InterPro" id="IPR001610">
    <property type="entry name" value="PAC"/>
</dbReference>
<accession>A0A1G9D615</accession>
<keyword evidence="5" id="KW-0547">Nucleotide-binding</keyword>
<evidence type="ECO:0000256" key="3">
    <source>
        <dbReference type="ARBA" id="ARBA00022553"/>
    </source>
</evidence>
<name>A0A1G9D615_9BACT</name>
<dbReference type="RefSeq" id="WP_170830303.1">
    <property type="nucleotide sequence ID" value="NZ_FNGA01000001.1"/>
</dbReference>
<dbReference type="InterPro" id="IPR003661">
    <property type="entry name" value="HisK_dim/P_dom"/>
</dbReference>
<keyword evidence="6" id="KW-0418">Kinase</keyword>
<proteinExistence type="predicted"/>
<keyword evidence="7" id="KW-0067">ATP-binding</keyword>
<dbReference type="GO" id="GO:0005524">
    <property type="term" value="F:ATP binding"/>
    <property type="evidence" value="ECO:0007669"/>
    <property type="project" value="UniProtKB-KW"/>
</dbReference>
<evidence type="ECO:0000256" key="5">
    <source>
        <dbReference type="ARBA" id="ARBA00022741"/>
    </source>
</evidence>
<dbReference type="GO" id="GO:0006355">
    <property type="term" value="P:regulation of DNA-templated transcription"/>
    <property type="evidence" value="ECO:0007669"/>
    <property type="project" value="InterPro"/>
</dbReference>
<evidence type="ECO:0000256" key="6">
    <source>
        <dbReference type="ARBA" id="ARBA00022777"/>
    </source>
</evidence>
<dbReference type="SMART" id="SM00086">
    <property type="entry name" value="PAC"/>
    <property type="match status" value="2"/>
</dbReference>
<evidence type="ECO:0000256" key="4">
    <source>
        <dbReference type="ARBA" id="ARBA00022679"/>
    </source>
</evidence>
<dbReference type="InterPro" id="IPR005467">
    <property type="entry name" value="His_kinase_dom"/>
</dbReference>
<dbReference type="InterPro" id="IPR036890">
    <property type="entry name" value="HATPase_C_sf"/>
</dbReference>
<dbReference type="PRINTS" id="PR00344">
    <property type="entry name" value="BCTRLSENSOR"/>
</dbReference>
<feature type="domain" description="PAS" evidence="11">
    <location>
        <begin position="89"/>
        <end position="162"/>
    </location>
</feature>
<dbReference type="SMART" id="SM00387">
    <property type="entry name" value="HATPase_c"/>
    <property type="match status" value="1"/>
</dbReference>
<dbReference type="EC" id="2.7.13.3" evidence="2"/>
<dbReference type="SUPFAM" id="SSF55785">
    <property type="entry name" value="PYP-like sensor domain (PAS domain)"/>
    <property type="match status" value="2"/>
</dbReference>
<comment type="catalytic activity">
    <reaction evidence="1">
        <text>ATP + protein L-histidine = ADP + protein N-phospho-L-histidine.</text>
        <dbReference type="EC" id="2.7.13.3"/>
    </reaction>
</comment>
<dbReference type="STRING" id="246191.SAMN05660337_0919"/>
<evidence type="ECO:0000256" key="7">
    <source>
        <dbReference type="ARBA" id="ARBA00022840"/>
    </source>
</evidence>
<evidence type="ECO:0000259" key="10">
    <source>
        <dbReference type="PROSITE" id="PS50109"/>
    </source>
</evidence>
<dbReference type="InterPro" id="IPR000014">
    <property type="entry name" value="PAS"/>
</dbReference>
<dbReference type="PROSITE" id="PS50109">
    <property type="entry name" value="HIS_KIN"/>
    <property type="match status" value="1"/>
</dbReference>